<keyword evidence="3" id="KW-0812">Transmembrane</keyword>
<evidence type="ECO:0000313" key="16">
    <source>
        <dbReference type="EMBL" id="ELU44773.1"/>
    </source>
</evidence>
<comment type="catalytic activity">
    <reaction evidence="12">
        <text>N(4)-(alpha-D-Glc-(1-&gt;2)-alpha-D-Glc-(1-&gt;3)-alpha-D-Glc-(1-&gt;3)-alpha-D-Man-(1-&gt;2)-alpha-D-Man-(1-&gt;2)-alpha-D-Man-(1-&gt;3)-[alpha-D-Man-(1-&gt;2)-alpha-D-Man-(1-&gt;3)-[alpha-D-Man-(1-&gt;2)-alpha-D-Man-(1-&gt;6)]-alpha-D-Man-(1-&gt;6)]-beta-D-Man-(1-&gt;4)-beta-D-GlcNAc-(1-&gt;4)-beta-D-GlcNAc)-L-asparaginyl-[protein] + H2O = N(4)-(alpha-D-Glc-(1-&gt;3)-alpha-D-Glc-(1-&gt;3)-alpha-D-Man-(1-&gt;2)-alpha-D-Man-(1-&gt;2)-alpha-D-Man-(1-&gt;3)-[alpha-D-Man-(1-&gt;2)-alpha-D-Man-(1-&gt;3)-[alpha-D-Man-(1-&gt;2)-alpha-D-Man-(1-&gt;6)]-alpha-D-Man-(1-&gt;6)]-beta-D-Man-(1-&gt;4)-beta-D-GlcNAc-(1-&gt;4)-beta-D-GlcNAc)-L-asparaginyl-[protein] + beta-D-glucose</text>
        <dbReference type="Rhea" id="RHEA:55988"/>
        <dbReference type="Rhea" id="RHEA-COMP:12806"/>
        <dbReference type="Rhea" id="RHEA-COMP:14355"/>
        <dbReference type="ChEBI" id="CHEBI:15377"/>
        <dbReference type="ChEBI" id="CHEBI:15903"/>
        <dbReference type="ChEBI" id="CHEBI:59082"/>
        <dbReference type="ChEBI" id="CHEBI:132537"/>
        <dbReference type="EC" id="3.2.1.106"/>
    </reaction>
</comment>
<evidence type="ECO:0000256" key="8">
    <source>
        <dbReference type="ARBA" id="ARBA00023136"/>
    </source>
</evidence>
<comment type="function">
    <text evidence="12">Cleaves the distal alpha 1,2-linked glucose residue from the Glc(3)Man(9)GlcNAc(2) oligosaccharide precursor.</text>
</comment>
<dbReference type="InterPro" id="IPR012341">
    <property type="entry name" value="6hp_glycosidase-like_sf"/>
</dbReference>
<evidence type="ECO:0000259" key="15">
    <source>
        <dbReference type="Pfam" id="PF16923"/>
    </source>
</evidence>
<gene>
    <name evidence="16" type="ORF">AG1IA_01202</name>
</gene>
<feature type="domain" description="Glycosyl hydrolase family 63 C-terminal" evidence="14">
    <location>
        <begin position="346"/>
        <end position="840"/>
    </location>
</feature>
<evidence type="ECO:0000256" key="12">
    <source>
        <dbReference type="RuleBase" id="RU368089"/>
    </source>
</evidence>
<keyword evidence="17" id="KW-1185">Reference proteome</keyword>
<keyword evidence="6" id="KW-0735">Signal-anchor</keyword>
<dbReference type="EC" id="3.2.1.106" evidence="11 12"/>
<keyword evidence="7" id="KW-1133">Transmembrane helix</keyword>
<evidence type="ECO:0000256" key="6">
    <source>
        <dbReference type="ARBA" id="ARBA00022968"/>
    </source>
</evidence>
<dbReference type="GO" id="GO:0004573">
    <property type="term" value="F:Glc3Man9GlcNAc2 oligosaccharide glucosidase activity"/>
    <property type="evidence" value="ECO:0007669"/>
    <property type="project" value="UniProtKB-UniRule"/>
</dbReference>
<dbReference type="Proteomes" id="UP000011668">
    <property type="component" value="Unassembled WGS sequence"/>
</dbReference>
<keyword evidence="10 12" id="KW-0326">Glycosidase</keyword>
<dbReference type="PANTHER" id="PTHR10412:SF11">
    <property type="entry name" value="MANNOSYL-OLIGOSACCHARIDE GLUCOSIDASE"/>
    <property type="match status" value="1"/>
</dbReference>
<keyword evidence="5 12" id="KW-0256">Endoplasmic reticulum</keyword>
<feature type="compositionally biased region" description="Acidic residues" evidence="13">
    <location>
        <begin position="400"/>
        <end position="409"/>
    </location>
</feature>
<dbReference type="AlphaFoldDB" id="L8X6X8"/>
<keyword evidence="8" id="KW-0472">Membrane</keyword>
<evidence type="ECO:0000256" key="4">
    <source>
        <dbReference type="ARBA" id="ARBA00022801"/>
    </source>
</evidence>
<organism evidence="16 17">
    <name type="scientific">Thanatephorus cucumeris (strain AG1-IA)</name>
    <name type="common">Rice sheath blight fungus</name>
    <name type="synonym">Rhizoctonia solani</name>
    <dbReference type="NCBI Taxonomy" id="983506"/>
    <lineage>
        <taxon>Eukaryota</taxon>
        <taxon>Fungi</taxon>
        <taxon>Dikarya</taxon>
        <taxon>Basidiomycota</taxon>
        <taxon>Agaricomycotina</taxon>
        <taxon>Agaricomycetes</taxon>
        <taxon>Cantharellales</taxon>
        <taxon>Ceratobasidiaceae</taxon>
        <taxon>Rhizoctonia</taxon>
        <taxon>Rhizoctonia solani AG-1</taxon>
    </lineage>
</organism>
<dbReference type="InterPro" id="IPR004888">
    <property type="entry name" value="Glycoside_hydrolase_63"/>
</dbReference>
<sequence>MGSHDTMERWLRFSSFSLLKCFIDSSARRYHRHVNGDYALLLSAATTMRRATLYVVLLGSISRTLSQESTNSTYDDSLLWGTYRPNLYFGLRPRLPQSLMTGLMWFGTQHYQSLTKTRHACDQGDGLAGYTWTEQDLREGGVQVLKDPYNNLELTTEWLKVPGGSHGGSWAARIKGKPLDSSKNSLIFYAGLEGLGGIDLENEEQENVSRDAGIMHVILTYTAGLRGAERSGPDNVYITEGAHAEAFARTAGKTHVVGAVAPPGQVWQAKDILLKNIIDHATTIIKPFNEDKQNPPDPAFVLNLEDEVLSGSNLYAVQKTFNGAFSFDIYYQSGSSGTKLDESVVTAGIDAFKAKFTERFDLTIPVPEKYKSFAKDITSNLMGGIGYFYGTSLVDRSGNLDDDDEDESFMSEAERRERGRPELAPPTQLLTATPSRSFFPRGFYWDEGFHLQHIGTWDNDLSLEILKSWVELIDEDGWVGREQILGEEARSKVPAEFQTQYPNYANPPTLTMALTAFISRLEDNAEPSLADLGMDQLPIDTTSTTPNQSSKLLSPPAARAYLNDIYPALRRHYHWFRRTQRGQIRQWGRKATARGEAYRWRGRSAEHVLTSGLDDYPRPVPPHVGELHVDLMSWMGYFSNMMRRIAEFIGENEDASEYGIIEQGIKANLDDLHWSKEEKMYCDVTVNDEDDSEHVCHAGYVSLFPFLLGILDSSSSHLEPILDLIHDPKRLWSPYGIRSLSADHPLFGQGENYWRGPVWIQMNYLALSALHQKYAKDPGPYQAKAKLIYDELRENVVSNVFKQEYERTGYVWEQYDPLSGEGKRSHPFTGWTSLVALIMTLSTMYNRNKER</sequence>
<dbReference type="OMA" id="FNWYNTT"/>
<dbReference type="EMBL" id="AFRT01000276">
    <property type="protein sequence ID" value="ELU44773.1"/>
    <property type="molecule type" value="Genomic_DNA"/>
</dbReference>
<feature type="region of interest" description="Disordered" evidence="13">
    <location>
        <begin position="399"/>
        <end position="427"/>
    </location>
</feature>
<evidence type="ECO:0000256" key="1">
    <source>
        <dbReference type="ARBA" id="ARBA00004648"/>
    </source>
</evidence>
<keyword evidence="9" id="KW-0325">Glycoprotein</keyword>
<dbReference type="InterPro" id="IPR038518">
    <property type="entry name" value="Glyco_hydro_63N_sf"/>
</dbReference>
<reference evidence="16 17" key="1">
    <citation type="journal article" date="2013" name="Nat. Commun.">
        <title>The evolution and pathogenic mechanisms of the rice sheath blight pathogen.</title>
        <authorList>
            <person name="Zheng A."/>
            <person name="Lin R."/>
            <person name="Xu L."/>
            <person name="Qin P."/>
            <person name="Tang C."/>
            <person name="Ai P."/>
            <person name="Zhang D."/>
            <person name="Liu Y."/>
            <person name="Sun Z."/>
            <person name="Feng H."/>
            <person name="Wang Y."/>
            <person name="Chen Y."/>
            <person name="Liang X."/>
            <person name="Fu R."/>
            <person name="Li Q."/>
            <person name="Zhang J."/>
            <person name="Yu X."/>
            <person name="Xie Z."/>
            <person name="Ding L."/>
            <person name="Guan P."/>
            <person name="Tang J."/>
            <person name="Liang Y."/>
            <person name="Wang S."/>
            <person name="Deng Q."/>
            <person name="Li S."/>
            <person name="Zhu J."/>
            <person name="Wang L."/>
            <person name="Liu H."/>
            <person name="Li P."/>
        </authorList>
    </citation>
    <scope>NUCLEOTIDE SEQUENCE [LARGE SCALE GENOMIC DNA]</scope>
    <source>
        <strain evidence="17">AG-1 IA</strain>
    </source>
</reference>
<comment type="subcellular location">
    <subcellularLocation>
        <location evidence="1 12">Endoplasmic reticulum membrane</location>
        <topology evidence="1 12">Single-pass type II membrane protein</topology>
    </subcellularLocation>
</comment>
<dbReference type="GO" id="GO:0005789">
    <property type="term" value="C:endoplasmic reticulum membrane"/>
    <property type="evidence" value="ECO:0007669"/>
    <property type="project" value="UniProtKB-SubCell"/>
</dbReference>
<feature type="domain" description="Glycosyl hydrolase family 63 N-terminal" evidence="15">
    <location>
        <begin position="77"/>
        <end position="300"/>
    </location>
</feature>
<name>L8X6X8_THACA</name>
<dbReference type="GO" id="GO:0006487">
    <property type="term" value="P:protein N-linked glycosylation"/>
    <property type="evidence" value="ECO:0007669"/>
    <property type="project" value="UniProtKB-UniRule"/>
</dbReference>
<evidence type="ECO:0000256" key="7">
    <source>
        <dbReference type="ARBA" id="ARBA00022989"/>
    </source>
</evidence>
<evidence type="ECO:0000256" key="2">
    <source>
        <dbReference type="ARBA" id="ARBA00010833"/>
    </source>
</evidence>
<evidence type="ECO:0000259" key="14">
    <source>
        <dbReference type="Pfam" id="PF03200"/>
    </source>
</evidence>
<feature type="compositionally biased region" description="Basic and acidic residues" evidence="13">
    <location>
        <begin position="412"/>
        <end position="421"/>
    </location>
</feature>
<evidence type="ECO:0000256" key="10">
    <source>
        <dbReference type="ARBA" id="ARBA00023295"/>
    </source>
</evidence>
<keyword evidence="4 12" id="KW-0378">Hydrolase</keyword>
<evidence type="ECO:0000256" key="9">
    <source>
        <dbReference type="ARBA" id="ARBA00023180"/>
    </source>
</evidence>
<comment type="similarity">
    <text evidence="2 12">Belongs to the glycosyl hydrolase 63 family.</text>
</comment>
<evidence type="ECO:0000256" key="11">
    <source>
        <dbReference type="ARBA" id="ARBA00038888"/>
    </source>
</evidence>
<accession>L8X6X8</accession>
<dbReference type="Gene3D" id="2.70.98.110">
    <property type="entry name" value="Glycosyl hydrolase family 63, N-terminal domain"/>
    <property type="match status" value="1"/>
</dbReference>
<dbReference type="Pfam" id="PF03200">
    <property type="entry name" value="Glyco_hydro_63"/>
    <property type="match status" value="1"/>
</dbReference>
<dbReference type="SUPFAM" id="SSF48208">
    <property type="entry name" value="Six-hairpin glycosidases"/>
    <property type="match status" value="1"/>
</dbReference>
<dbReference type="Gene3D" id="1.50.10.10">
    <property type="match status" value="1"/>
</dbReference>
<comment type="caution">
    <text evidence="16">The sequence shown here is derived from an EMBL/GenBank/DDBJ whole genome shotgun (WGS) entry which is preliminary data.</text>
</comment>
<evidence type="ECO:0000256" key="13">
    <source>
        <dbReference type="SAM" id="MobiDB-lite"/>
    </source>
</evidence>
<proteinExistence type="inferred from homology"/>
<dbReference type="InterPro" id="IPR008928">
    <property type="entry name" value="6-hairpin_glycosidase_sf"/>
</dbReference>
<dbReference type="OrthoDB" id="410058at2759"/>
<dbReference type="HOGENOM" id="CLU_007380_1_0_1"/>
<dbReference type="InterPro" id="IPR031631">
    <property type="entry name" value="Glyco_hydro_63N"/>
</dbReference>
<protein>
    <recommendedName>
        <fullName evidence="11 12">Mannosyl-oligosaccharide glucosidase</fullName>
        <ecNumber evidence="11 12">3.2.1.106</ecNumber>
    </recommendedName>
</protein>
<dbReference type="InterPro" id="IPR031335">
    <property type="entry name" value="Glyco_hydro_63_C"/>
</dbReference>
<evidence type="ECO:0000256" key="5">
    <source>
        <dbReference type="ARBA" id="ARBA00022824"/>
    </source>
</evidence>
<evidence type="ECO:0000256" key="3">
    <source>
        <dbReference type="ARBA" id="ARBA00022692"/>
    </source>
</evidence>
<dbReference type="PANTHER" id="PTHR10412">
    <property type="entry name" value="MANNOSYL-OLIGOSACCHARIDE GLUCOSIDASE"/>
    <property type="match status" value="1"/>
</dbReference>
<dbReference type="STRING" id="983506.L8X6X8"/>
<dbReference type="Pfam" id="PF16923">
    <property type="entry name" value="Glyco_hydro_63N"/>
    <property type="match status" value="1"/>
</dbReference>
<dbReference type="GO" id="GO:0009311">
    <property type="term" value="P:oligosaccharide metabolic process"/>
    <property type="evidence" value="ECO:0007669"/>
    <property type="project" value="UniProtKB-UniRule"/>
</dbReference>
<evidence type="ECO:0000313" key="17">
    <source>
        <dbReference type="Proteomes" id="UP000011668"/>
    </source>
</evidence>